<dbReference type="OrthoDB" id="6275059at2759"/>
<name>A0A7J7KIY8_BUGNE</name>
<evidence type="ECO:0000313" key="1">
    <source>
        <dbReference type="EMBL" id="KAF6037891.1"/>
    </source>
</evidence>
<dbReference type="InterPro" id="IPR036056">
    <property type="entry name" value="Fibrinogen-like_C"/>
</dbReference>
<dbReference type="EMBL" id="VXIV02000497">
    <property type="protein sequence ID" value="KAF6037891.1"/>
    <property type="molecule type" value="Genomic_DNA"/>
</dbReference>
<dbReference type="SUPFAM" id="SSF56496">
    <property type="entry name" value="Fibrinogen C-terminal domain-like"/>
    <property type="match status" value="1"/>
</dbReference>
<dbReference type="Gene3D" id="3.90.215.10">
    <property type="entry name" value="Gamma Fibrinogen, chain A, domain 1"/>
    <property type="match status" value="1"/>
</dbReference>
<dbReference type="InterPro" id="IPR014716">
    <property type="entry name" value="Fibrinogen_a/b/g_C_1"/>
</dbReference>
<dbReference type="AlphaFoldDB" id="A0A7J7KIY8"/>
<evidence type="ECO:0000313" key="2">
    <source>
        <dbReference type="Proteomes" id="UP000593567"/>
    </source>
</evidence>
<gene>
    <name evidence="1" type="ORF">EB796_003802</name>
</gene>
<reference evidence="1" key="1">
    <citation type="submission" date="2020-06" db="EMBL/GenBank/DDBJ databases">
        <title>Draft genome of Bugula neritina, a colonial animal packing powerful symbionts and potential medicines.</title>
        <authorList>
            <person name="Rayko M."/>
        </authorList>
    </citation>
    <scope>NUCLEOTIDE SEQUENCE [LARGE SCALE GENOMIC DNA]</scope>
    <source>
        <strain evidence="1">Kwan_BN1</strain>
    </source>
</reference>
<proteinExistence type="predicted"/>
<dbReference type="Proteomes" id="UP000593567">
    <property type="component" value="Unassembled WGS sequence"/>
</dbReference>
<keyword evidence="2" id="KW-1185">Reference proteome</keyword>
<sequence length="94" mass="10655">MSDTLEVDWLAKSIKTNKFPLDCDVEEYCYERLKTKTICTPTSCLDLLCLGHDETGVYTIYPTGHVDPSIDVLCDQKTDGGWMDCVPKNNGWFI</sequence>
<organism evidence="1 2">
    <name type="scientific">Bugula neritina</name>
    <name type="common">Brown bryozoan</name>
    <name type="synonym">Sertularia neritina</name>
    <dbReference type="NCBI Taxonomy" id="10212"/>
    <lineage>
        <taxon>Eukaryota</taxon>
        <taxon>Metazoa</taxon>
        <taxon>Spiralia</taxon>
        <taxon>Lophotrochozoa</taxon>
        <taxon>Bryozoa</taxon>
        <taxon>Gymnolaemata</taxon>
        <taxon>Cheilostomatida</taxon>
        <taxon>Flustrina</taxon>
        <taxon>Buguloidea</taxon>
        <taxon>Bugulidae</taxon>
        <taxon>Bugula</taxon>
    </lineage>
</organism>
<protein>
    <submittedName>
        <fullName evidence="1">Uncharacterized protein</fullName>
    </submittedName>
</protein>
<accession>A0A7J7KIY8</accession>
<comment type="caution">
    <text evidence="1">The sequence shown here is derived from an EMBL/GenBank/DDBJ whole genome shotgun (WGS) entry which is preliminary data.</text>
</comment>